<reference evidence="2 3" key="1">
    <citation type="submission" date="2018-11" db="EMBL/GenBank/DDBJ databases">
        <title>Sequencing the genomes of 1000 actinobacteria strains.</title>
        <authorList>
            <person name="Klenk H.-P."/>
        </authorList>
    </citation>
    <scope>NUCLEOTIDE SEQUENCE [LARGE SCALE GENOMIC DNA]</scope>
    <source>
        <strain evidence="2 3">DSM 44254</strain>
    </source>
</reference>
<comment type="caution">
    <text evidence="2">The sequence shown here is derived from an EMBL/GenBank/DDBJ whole genome shotgun (WGS) entry which is preliminary data.</text>
</comment>
<evidence type="ECO:0000256" key="1">
    <source>
        <dbReference type="SAM" id="SignalP"/>
    </source>
</evidence>
<feature type="signal peptide" evidence="1">
    <location>
        <begin position="1"/>
        <end position="23"/>
    </location>
</feature>
<dbReference type="InterPro" id="IPR011043">
    <property type="entry name" value="Gal_Oxase/kelch_b-propeller"/>
</dbReference>
<organism evidence="2 3">
    <name type="scientific">Actinocorallia herbida</name>
    <dbReference type="NCBI Taxonomy" id="58109"/>
    <lineage>
        <taxon>Bacteria</taxon>
        <taxon>Bacillati</taxon>
        <taxon>Actinomycetota</taxon>
        <taxon>Actinomycetes</taxon>
        <taxon>Streptosporangiales</taxon>
        <taxon>Thermomonosporaceae</taxon>
        <taxon>Actinocorallia</taxon>
    </lineage>
</organism>
<feature type="chain" id="PRO_5039517244" description="Tachylectin" evidence="1">
    <location>
        <begin position="24"/>
        <end position="356"/>
    </location>
</feature>
<dbReference type="Proteomes" id="UP000272400">
    <property type="component" value="Unassembled WGS sequence"/>
</dbReference>
<keyword evidence="3" id="KW-1185">Reference proteome</keyword>
<protein>
    <recommendedName>
        <fullName evidence="4">Tachylectin</fullName>
    </recommendedName>
</protein>
<dbReference type="EMBL" id="RJKE01000001">
    <property type="protein sequence ID" value="ROO87120.1"/>
    <property type="molecule type" value="Genomic_DNA"/>
</dbReference>
<evidence type="ECO:0008006" key="4">
    <source>
        <dbReference type="Google" id="ProtNLM"/>
    </source>
</evidence>
<sequence>MKRKLVSALSLVIIAATPASVAAAPVWQVHLKTGEVWLGEVEVIGKGNTWFFGEDNGPYLESEDGEWVPAAYHWDGRTTRRIPLPEGLGSSFVDDADFAGPNDGWLVGTGEHLNLLVLHWDGKTWKVVRDRPTDGIGAEVKALGGGRALVTGFTKGRTEMTATFDGEVWREAKDTLSLHDFSGRHALSWESGKPGVRRWTGKRWTKVAVGALPKSTKARPVTLHGLQAVSAENIWVIAERATGQESAITYLLHWNGRSWKRERVPLPSPHAGLYLIAPDGRGGLWASGGTGYHYAGEDDPSDPLLYHRLPNGKWTKTKTDTVIDDLAAVPGTTSLWAVARHGYSRDHTILTHNKPR</sequence>
<dbReference type="OrthoDB" id="3454650at2"/>
<evidence type="ECO:0000313" key="2">
    <source>
        <dbReference type="EMBL" id="ROO87120.1"/>
    </source>
</evidence>
<evidence type="ECO:0000313" key="3">
    <source>
        <dbReference type="Proteomes" id="UP000272400"/>
    </source>
</evidence>
<dbReference type="SUPFAM" id="SSF50965">
    <property type="entry name" value="Galactose oxidase, central domain"/>
    <property type="match status" value="1"/>
</dbReference>
<name>A0A3N1D0T1_9ACTN</name>
<keyword evidence="1" id="KW-0732">Signal</keyword>
<gene>
    <name evidence="2" type="ORF">EDD29_4711</name>
</gene>
<dbReference type="RefSeq" id="WP_123666443.1">
    <property type="nucleotide sequence ID" value="NZ_RJKE01000001.1"/>
</dbReference>
<dbReference type="AlphaFoldDB" id="A0A3N1D0T1"/>
<proteinExistence type="predicted"/>
<accession>A0A3N1D0T1</accession>